<dbReference type="Gene3D" id="3.90.226.10">
    <property type="entry name" value="2-enoyl-CoA Hydratase, Chain A, domain 1"/>
    <property type="match status" value="1"/>
</dbReference>
<protein>
    <recommendedName>
        <fullName evidence="7">Tricorn protease homolog</fullName>
        <ecNumber evidence="7">3.4.21.-</ecNumber>
    </recommendedName>
</protein>
<dbReference type="AlphaFoldDB" id="A0A3N2BC55"/>
<dbReference type="InterPro" id="IPR029045">
    <property type="entry name" value="ClpP/crotonase-like_dom_sf"/>
</dbReference>
<dbReference type="Gene3D" id="2.120.10.60">
    <property type="entry name" value="Tricorn protease N-terminal domain"/>
    <property type="match status" value="1"/>
</dbReference>
<reference evidence="12 13" key="1">
    <citation type="submission" date="2018-11" db="EMBL/GenBank/DDBJ databases">
        <title>Sequencing the genomes of 1000 actinobacteria strains.</title>
        <authorList>
            <person name="Klenk H.-P."/>
        </authorList>
    </citation>
    <scope>NUCLEOTIDE SEQUENCE [LARGE SCALE GENOMIC DNA]</scope>
    <source>
        <strain evidence="12 13">DSM 11294</strain>
    </source>
</reference>
<accession>A0A3N2BC55</accession>
<dbReference type="SUPFAM" id="SSF82171">
    <property type="entry name" value="DPP6 N-terminal domain-like"/>
    <property type="match status" value="1"/>
</dbReference>
<evidence type="ECO:0000256" key="5">
    <source>
        <dbReference type="ARBA" id="ARBA00022801"/>
    </source>
</evidence>
<dbReference type="InterPro" id="IPR015943">
    <property type="entry name" value="WD40/YVTN_repeat-like_dom_sf"/>
</dbReference>
<dbReference type="CDD" id="cd07562">
    <property type="entry name" value="Peptidase_S41_TRI"/>
    <property type="match status" value="1"/>
</dbReference>
<dbReference type="InterPro" id="IPR012393">
    <property type="entry name" value="Tricorn_protease"/>
</dbReference>
<feature type="active site" description="Charge relay system" evidence="8">
    <location>
        <position position="765"/>
    </location>
</feature>
<feature type="compositionally biased region" description="Basic and acidic residues" evidence="10">
    <location>
        <begin position="554"/>
        <end position="565"/>
    </location>
</feature>
<evidence type="ECO:0000259" key="11">
    <source>
        <dbReference type="SMART" id="SM00245"/>
    </source>
</evidence>
<dbReference type="Gene3D" id="2.30.42.10">
    <property type="match status" value="1"/>
</dbReference>
<comment type="function">
    <text evidence="7">Degrades oligopeptides.</text>
</comment>
<feature type="domain" description="Tail specific protease" evidence="11">
    <location>
        <begin position="851"/>
        <end position="1056"/>
    </location>
</feature>
<dbReference type="InterPro" id="IPR029414">
    <property type="entry name" value="Tricorn_PDZ"/>
</dbReference>
<dbReference type="EMBL" id="RKHK01000001">
    <property type="protein sequence ID" value="ROR72841.1"/>
    <property type="molecule type" value="Genomic_DNA"/>
</dbReference>
<dbReference type="GO" id="GO:0005737">
    <property type="term" value="C:cytoplasm"/>
    <property type="evidence" value="ECO:0007669"/>
    <property type="project" value="UniProtKB-SubCell"/>
</dbReference>
<dbReference type="SUPFAM" id="SSF52096">
    <property type="entry name" value="ClpP/crotonase"/>
    <property type="match status" value="1"/>
</dbReference>
<dbReference type="Gene3D" id="2.130.10.10">
    <property type="entry name" value="YVTN repeat-like/Quinoprotein amine dehydrogenase"/>
    <property type="match status" value="1"/>
</dbReference>
<dbReference type="PANTHER" id="PTHR43253:SF1">
    <property type="entry name" value="TRICORN PROTEASE HOMOLOG 2-RELATED"/>
    <property type="match status" value="1"/>
</dbReference>
<comment type="subcellular location">
    <subcellularLocation>
        <location evidence="1 7">Cytoplasm</location>
    </subcellularLocation>
</comment>
<dbReference type="SMART" id="SM00245">
    <property type="entry name" value="TSPc"/>
    <property type="match status" value="1"/>
</dbReference>
<feature type="active site" description="Nucleophile" evidence="8">
    <location>
        <position position="987"/>
    </location>
</feature>
<feature type="active site" description="Charge relay system" evidence="8">
    <location>
        <position position="1045"/>
    </location>
</feature>
<organism evidence="12 13">
    <name type="scientific">Bogoriella caseilytica</name>
    <dbReference type="NCBI Taxonomy" id="56055"/>
    <lineage>
        <taxon>Bacteria</taxon>
        <taxon>Bacillati</taxon>
        <taxon>Actinomycetota</taxon>
        <taxon>Actinomycetes</taxon>
        <taxon>Micrococcales</taxon>
        <taxon>Bogoriellaceae</taxon>
        <taxon>Bogoriella</taxon>
    </lineage>
</organism>
<dbReference type="PIRSF" id="PIRSF036421">
    <property type="entry name" value="Tricorn_protease"/>
    <property type="match status" value="1"/>
</dbReference>
<dbReference type="PANTHER" id="PTHR43253">
    <property type="entry name" value="TRICORN PROTEASE HOMOLOG 2-RELATED"/>
    <property type="match status" value="1"/>
</dbReference>
<evidence type="ECO:0000256" key="4">
    <source>
        <dbReference type="ARBA" id="ARBA00022670"/>
    </source>
</evidence>
<dbReference type="InterPro" id="IPR028204">
    <property type="entry name" value="Tricorn_C1"/>
</dbReference>
<evidence type="ECO:0000256" key="8">
    <source>
        <dbReference type="PIRSR" id="PIRSR036421-1"/>
    </source>
</evidence>
<dbReference type="InterPro" id="IPR036034">
    <property type="entry name" value="PDZ_sf"/>
</dbReference>
<dbReference type="Pfam" id="PF26549">
    <property type="entry name" value="Tricorn_N"/>
    <property type="match status" value="1"/>
</dbReference>
<evidence type="ECO:0000256" key="10">
    <source>
        <dbReference type="SAM" id="MobiDB-lite"/>
    </source>
</evidence>
<name>A0A3N2BC55_9MICO</name>
<sequence>MASTAYLRDPHPHGELLAFTAADDVWLAPITGGRAWRLTRESAPVAQPRISPDGTVVAYLSQREGHPEVYAADIDSGQVARLTYWGSTKISILGWDAQGRVLVSSNAGQADRSHQTVRALQLHHDGGPALESAEQLGYGAAIGLALHPSGAAALSTPGSRVPAHWKRYRGGTASQLWLARKPITQVAAPGDWERLLPQDEAGLVDPMWFGDSLLFTSDRAATFPDRSEEQANLWIWEGVLSKKSRRDKGPRQLTHQGVDEGYVRGASTDGERIAWHSRGEIWVLDSLGATPRRLEVTLPGTSPVTLSPKPAKNLTDLVPDHGGDSSLVGWRGKSFVLTHREGPAHALVADSGVRTREPVLLGTTGRAALVTDAAGEDSIEIHTLDGTGEPQQLLTGAIGRVLHLAADPAGERLAAISHDGQVRLITLGKKTAVREVARSGFGEALSPSFSPDGRYLMWTQPTDVESTMHQVMVLDTRGKHEPVALTSGRFHDDSPAFTRDGKFVALLSNRTFDPHYDAHEFALSFSGATRPWLIPLSATEPPPFGPSAQGWRISKADEAKAKDGESKDDDAPPASPDLDAEGAEDRIVPFPVPSGDYRDLSTASGGVLWIKVADVSVLGTRRAGVPGEQPGDELVRWAFEERKETTLVEKVDSYAVSGDGERLVVRAGEDVTVLPATRKAEDEDAEKVTVDLSRLRMEIDPQAEWHQMFDENARLMRDHYWREDMNGVDWDGVVARWRPVVDKVRTADDFADMLWETVAELNTSHAYVMPPREDAPGLDRKLGFLGADLEPAKQGWRITRMLPSESSDPEAYSPLRAAGVDAQVGDLILAVDGQAVDPVAGPAKQLIGAAGKPVSLTLGRSGQAPRRVVVVPLADESTLRYQDWVRSCREYVAEKSGGRLGYLHVPDMTSTGWAQLHRDLRRATRAEGVIADVRYNSGGHTSQLVIARLGARVAAWNQARYEERMGTYPDNAPRGPVVLVTNRNAGSDGDIVNAAAQALQIGPVVGERTWGGVVGIDGRFDLVDGTVVTQPRYSFWIEGKGWGVENHGVDPDIEVIDDPAHMLRAEDPQLDRAIAEAFARLEQTPAAQPPELSEPQVRR</sequence>
<dbReference type="OrthoDB" id="9758793at2"/>
<dbReference type="EC" id="3.4.21.-" evidence="7"/>
<evidence type="ECO:0000256" key="7">
    <source>
        <dbReference type="PIRNR" id="PIRNR036421"/>
    </source>
</evidence>
<dbReference type="GO" id="GO:0006508">
    <property type="term" value="P:proteolysis"/>
    <property type="evidence" value="ECO:0007669"/>
    <property type="project" value="UniProtKB-UniRule"/>
</dbReference>
<evidence type="ECO:0000256" key="2">
    <source>
        <dbReference type="ARBA" id="ARBA00008524"/>
    </source>
</evidence>
<evidence type="ECO:0000256" key="1">
    <source>
        <dbReference type="ARBA" id="ARBA00004496"/>
    </source>
</evidence>
<dbReference type="Pfam" id="PF14684">
    <property type="entry name" value="Tricorn_C1"/>
    <property type="match status" value="1"/>
</dbReference>
<dbReference type="Pfam" id="PF14685">
    <property type="entry name" value="PDZ_Tricorn"/>
    <property type="match status" value="1"/>
</dbReference>
<evidence type="ECO:0000313" key="13">
    <source>
        <dbReference type="Proteomes" id="UP000280668"/>
    </source>
</evidence>
<dbReference type="Gene3D" id="3.30.750.44">
    <property type="match status" value="1"/>
</dbReference>
<keyword evidence="4 7" id="KW-0645">Protease</keyword>
<evidence type="ECO:0000313" key="12">
    <source>
        <dbReference type="EMBL" id="ROR72841.1"/>
    </source>
</evidence>
<dbReference type="InterPro" id="IPR005151">
    <property type="entry name" value="Tail-specific_protease"/>
</dbReference>
<keyword evidence="3 7" id="KW-0963">Cytoplasm</keyword>
<dbReference type="SUPFAM" id="SSF50156">
    <property type="entry name" value="PDZ domain-like"/>
    <property type="match status" value="1"/>
</dbReference>
<dbReference type="Proteomes" id="UP000280668">
    <property type="component" value="Unassembled WGS sequence"/>
</dbReference>
<evidence type="ECO:0000256" key="3">
    <source>
        <dbReference type="ARBA" id="ARBA00022490"/>
    </source>
</evidence>
<proteinExistence type="inferred from homology"/>
<keyword evidence="5 7" id="KW-0378">Hydrolase</keyword>
<dbReference type="Pfam" id="PF26550">
    <property type="entry name" value="Tricorn_2nd"/>
    <property type="match status" value="1"/>
</dbReference>
<comment type="caution">
    <text evidence="12">The sequence shown here is derived from an EMBL/GenBank/DDBJ whole genome shotgun (WGS) entry which is preliminary data.</text>
</comment>
<feature type="region of interest" description="Disordered" evidence="10">
    <location>
        <begin position="537"/>
        <end position="589"/>
    </location>
</feature>
<dbReference type="GO" id="GO:0008236">
    <property type="term" value="F:serine-type peptidase activity"/>
    <property type="evidence" value="ECO:0007669"/>
    <property type="project" value="UniProtKB-UniRule"/>
</dbReference>
<evidence type="ECO:0000256" key="9">
    <source>
        <dbReference type="PIRSR" id="PIRSR036421-3"/>
    </source>
</evidence>
<keyword evidence="13" id="KW-1185">Reference proteome</keyword>
<comment type="similarity">
    <text evidence="2 7">Belongs to the peptidase S41B family.</text>
</comment>
<keyword evidence="6 7" id="KW-0720">Serine protease</keyword>
<dbReference type="Pfam" id="PF03572">
    <property type="entry name" value="Peptidase_S41"/>
    <property type="match status" value="1"/>
</dbReference>
<dbReference type="RefSeq" id="WP_123303352.1">
    <property type="nucleotide sequence ID" value="NZ_RKHK01000001.1"/>
</dbReference>
<feature type="site" description="Transition state stabilizer; via amide nitrogen" evidence="9">
    <location>
        <position position="988"/>
    </location>
</feature>
<evidence type="ECO:0000256" key="6">
    <source>
        <dbReference type="ARBA" id="ARBA00022825"/>
    </source>
</evidence>
<gene>
    <name evidence="12" type="ORF">EDD31_1201</name>
</gene>